<evidence type="ECO:0000313" key="3">
    <source>
        <dbReference type="Proteomes" id="UP001260872"/>
    </source>
</evidence>
<gene>
    <name evidence="2" type="ORF">RH857_05765</name>
</gene>
<comment type="caution">
    <text evidence="2">The sequence shown here is derived from an EMBL/GenBank/DDBJ whole genome shotgun (WGS) entry which is preliminary data.</text>
</comment>
<sequence>MAEFVMISALLMVLLLGIIQLALMIHVRNTLIDAASTGARFGVLDDRTPDDGVARTRALIASSIADRYAQDVQYAYVHAPEGRLLRITITTQVPVLGILPGTGQLQIRGSAYDFH</sequence>
<protein>
    <submittedName>
        <fullName evidence="2">Pilus assembly protein</fullName>
    </submittedName>
</protein>
<evidence type="ECO:0000259" key="1">
    <source>
        <dbReference type="Pfam" id="PF07811"/>
    </source>
</evidence>
<feature type="domain" description="TadE-like" evidence="1">
    <location>
        <begin position="2"/>
        <end position="40"/>
    </location>
</feature>
<dbReference type="RefSeq" id="WP_310537022.1">
    <property type="nucleotide sequence ID" value="NZ_BAAAOC010000009.1"/>
</dbReference>
<keyword evidence="3" id="KW-1185">Reference proteome</keyword>
<dbReference type="Proteomes" id="UP001260872">
    <property type="component" value="Unassembled WGS sequence"/>
</dbReference>
<proteinExistence type="predicted"/>
<name>A0ABU1FSJ2_9MICC</name>
<dbReference type="EMBL" id="JAVKGT010000011">
    <property type="protein sequence ID" value="MDR5711640.1"/>
    <property type="molecule type" value="Genomic_DNA"/>
</dbReference>
<dbReference type="InterPro" id="IPR012495">
    <property type="entry name" value="TadE-like_dom"/>
</dbReference>
<reference evidence="3" key="1">
    <citation type="submission" date="2023-07" db="EMBL/GenBank/DDBJ databases">
        <title>Description of three actinobacteria isolated from air of manufacturing shop in a pharmaceutical factory.</title>
        <authorList>
            <person name="Zhang D.-F."/>
        </authorList>
    </citation>
    <scope>NUCLEOTIDE SEQUENCE [LARGE SCALE GENOMIC DNA]</scope>
    <source>
        <strain evidence="3">CCTCC AB 207010</strain>
    </source>
</reference>
<organism evidence="2 3">
    <name type="scientific">Nesterenkonia flava</name>
    <dbReference type="NCBI Taxonomy" id="469799"/>
    <lineage>
        <taxon>Bacteria</taxon>
        <taxon>Bacillati</taxon>
        <taxon>Actinomycetota</taxon>
        <taxon>Actinomycetes</taxon>
        <taxon>Micrococcales</taxon>
        <taxon>Micrococcaceae</taxon>
        <taxon>Nesterenkonia</taxon>
    </lineage>
</organism>
<dbReference type="Pfam" id="PF07811">
    <property type="entry name" value="TadE"/>
    <property type="match status" value="1"/>
</dbReference>
<accession>A0ABU1FSJ2</accession>
<evidence type="ECO:0000313" key="2">
    <source>
        <dbReference type="EMBL" id="MDR5711640.1"/>
    </source>
</evidence>